<organism evidence="1 2">
    <name type="scientific">Acuticoccus sediminis</name>
    <dbReference type="NCBI Taxonomy" id="2184697"/>
    <lineage>
        <taxon>Bacteria</taxon>
        <taxon>Pseudomonadati</taxon>
        <taxon>Pseudomonadota</taxon>
        <taxon>Alphaproteobacteria</taxon>
        <taxon>Hyphomicrobiales</taxon>
        <taxon>Amorphaceae</taxon>
        <taxon>Acuticoccus</taxon>
    </lineage>
</organism>
<name>A0A8B2NVD3_9HYPH</name>
<proteinExistence type="predicted"/>
<dbReference type="InterPro" id="IPR029062">
    <property type="entry name" value="Class_I_gatase-like"/>
</dbReference>
<dbReference type="EMBL" id="QHHQ01000002">
    <property type="protein sequence ID" value="RAI02268.1"/>
    <property type="molecule type" value="Genomic_DNA"/>
</dbReference>
<gene>
    <name evidence="1" type="ORF">DLJ53_12960</name>
</gene>
<keyword evidence="2" id="KW-1185">Reference proteome</keyword>
<dbReference type="Proteomes" id="UP000249590">
    <property type="component" value="Unassembled WGS sequence"/>
</dbReference>
<reference evidence="1 2" key="1">
    <citation type="submission" date="2018-05" db="EMBL/GenBank/DDBJ databases">
        <title>Acuticoccus sediminis sp. nov., isolated from deep-sea sediment of Indian Ocean.</title>
        <authorList>
            <person name="Liu X."/>
            <person name="Lai Q."/>
            <person name="Du Y."/>
            <person name="Sun F."/>
            <person name="Zhang X."/>
            <person name="Wang S."/>
            <person name="Shao Z."/>
        </authorList>
    </citation>
    <scope>NUCLEOTIDE SEQUENCE [LARGE SCALE GENOMIC DNA]</scope>
    <source>
        <strain evidence="1 2">PTG4-2</strain>
    </source>
</reference>
<evidence type="ECO:0008006" key="3">
    <source>
        <dbReference type="Google" id="ProtNLM"/>
    </source>
</evidence>
<dbReference type="SUPFAM" id="SSF52317">
    <property type="entry name" value="Class I glutamine amidotransferase-like"/>
    <property type="match status" value="1"/>
</dbReference>
<sequence>MGRALFLQPIKGAGGDLPSIMGFVDDADEVPHYRLHETPLERYAALLLPAHLDQRYFGGIRAHVERFLDGGGTLVFNGHVAWPMLPEFATFVPLARVDLAHLAVHRLADHPVFEGVDMADLTFRRGVAGFYARGHNPPPPGAVGLIGLGPERVPCDWVYERPAGGRILMHAGNDLWMYAGADTSAARIVPQLTAWATGAAVGVAA</sequence>
<dbReference type="OrthoDB" id="2583792at2"/>
<dbReference type="RefSeq" id="WP_111345737.1">
    <property type="nucleotide sequence ID" value="NZ_JAIWKD010000002.1"/>
</dbReference>
<evidence type="ECO:0000313" key="1">
    <source>
        <dbReference type="EMBL" id="RAI02268.1"/>
    </source>
</evidence>
<protein>
    <recommendedName>
        <fullName evidence="3">ThuA-like domain-containing protein</fullName>
    </recommendedName>
</protein>
<accession>A0A8B2NVD3</accession>
<dbReference type="AlphaFoldDB" id="A0A8B2NVD3"/>
<evidence type="ECO:0000313" key="2">
    <source>
        <dbReference type="Proteomes" id="UP000249590"/>
    </source>
</evidence>
<comment type="caution">
    <text evidence="1">The sequence shown here is derived from an EMBL/GenBank/DDBJ whole genome shotgun (WGS) entry which is preliminary data.</text>
</comment>